<organism evidence="2 3">
    <name type="scientific">Spinacia oleracea</name>
    <name type="common">Spinach</name>
    <dbReference type="NCBI Taxonomy" id="3562"/>
    <lineage>
        <taxon>Eukaryota</taxon>
        <taxon>Viridiplantae</taxon>
        <taxon>Streptophyta</taxon>
        <taxon>Embryophyta</taxon>
        <taxon>Tracheophyta</taxon>
        <taxon>Spermatophyta</taxon>
        <taxon>Magnoliopsida</taxon>
        <taxon>eudicotyledons</taxon>
        <taxon>Gunneridae</taxon>
        <taxon>Pentapetalae</taxon>
        <taxon>Caryophyllales</taxon>
        <taxon>Chenopodiaceae</taxon>
        <taxon>Chenopodioideae</taxon>
        <taxon>Anserineae</taxon>
        <taxon>Spinacia</taxon>
    </lineage>
</organism>
<sequence>MSDIEENRVGSNSNPIVLSDDEHEMDYESDINSYTSYELILRQVLRAGEPDSDDEALCEFDRARGQTRVDIYQAVLRPGSDSEPEPELEFEFEPEPKPEREPEPVPEPKPELEPEPGPEEDNHQPQVVFEDIVGQFAQP</sequence>
<accession>A0ABM3QQK3</accession>
<keyword evidence="2" id="KW-1185">Reference proteome</keyword>
<dbReference type="RefSeq" id="XP_056685653.1">
    <property type="nucleotide sequence ID" value="XM_056829675.1"/>
</dbReference>
<evidence type="ECO:0000313" key="3">
    <source>
        <dbReference type="RefSeq" id="XP_056685653.1"/>
    </source>
</evidence>
<feature type="compositionally biased region" description="Basic and acidic residues" evidence="1">
    <location>
        <begin position="94"/>
        <end position="112"/>
    </location>
</feature>
<protein>
    <submittedName>
        <fullName evidence="3">Uncharacterized protein</fullName>
    </submittedName>
</protein>
<feature type="region of interest" description="Disordered" evidence="1">
    <location>
        <begin position="77"/>
        <end position="139"/>
    </location>
</feature>
<evidence type="ECO:0000256" key="1">
    <source>
        <dbReference type="SAM" id="MobiDB-lite"/>
    </source>
</evidence>
<reference evidence="2" key="1">
    <citation type="journal article" date="2021" name="Nat. Commun.">
        <title>Genomic analyses provide insights into spinach domestication and the genetic basis of agronomic traits.</title>
        <authorList>
            <person name="Cai X."/>
            <person name="Sun X."/>
            <person name="Xu C."/>
            <person name="Sun H."/>
            <person name="Wang X."/>
            <person name="Ge C."/>
            <person name="Zhang Z."/>
            <person name="Wang Q."/>
            <person name="Fei Z."/>
            <person name="Jiao C."/>
            <person name="Wang Q."/>
        </authorList>
    </citation>
    <scope>NUCLEOTIDE SEQUENCE [LARGE SCALE GENOMIC DNA]</scope>
    <source>
        <strain evidence="2">cv. Varoflay</strain>
    </source>
</reference>
<dbReference type="GeneID" id="110800170"/>
<feature type="region of interest" description="Disordered" evidence="1">
    <location>
        <begin position="1"/>
        <end position="24"/>
    </location>
</feature>
<name>A0ABM3QQK3_SPIOL</name>
<feature type="compositionally biased region" description="Acidic residues" evidence="1">
    <location>
        <begin position="82"/>
        <end position="93"/>
    </location>
</feature>
<dbReference type="Proteomes" id="UP000813463">
    <property type="component" value="Chromosome 5"/>
</dbReference>
<reference evidence="3" key="2">
    <citation type="submission" date="2025-08" db="UniProtKB">
        <authorList>
            <consortium name="RefSeq"/>
        </authorList>
    </citation>
    <scope>IDENTIFICATION</scope>
    <source>
        <tissue evidence="3">Leaf</tissue>
    </source>
</reference>
<evidence type="ECO:0000313" key="2">
    <source>
        <dbReference type="Proteomes" id="UP000813463"/>
    </source>
</evidence>
<proteinExistence type="predicted"/>
<gene>
    <name evidence="3" type="primary">LOC110800170</name>
</gene>